<dbReference type="Gene3D" id="3.30.70.270">
    <property type="match status" value="1"/>
</dbReference>
<sequence>MIHPAVQDKTNFITGQGLYCYKVMPFGLKNAGATYQRLVNKLFKQLIGRSMEVYIDDMISKSQMANQHPEELCQTF</sequence>
<gene>
    <name evidence="2" type="ORF">LWI29_016121</name>
</gene>
<keyword evidence="3" id="KW-1185">Reference proteome</keyword>
<dbReference type="SUPFAM" id="SSF56672">
    <property type="entry name" value="DNA/RNA polymerases"/>
    <property type="match status" value="1"/>
</dbReference>
<dbReference type="Gene3D" id="3.10.10.10">
    <property type="entry name" value="HIV Type 1 Reverse Transcriptase, subunit A, domain 1"/>
    <property type="match status" value="1"/>
</dbReference>
<evidence type="ECO:0000313" key="2">
    <source>
        <dbReference type="EMBL" id="KAK0589593.1"/>
    </source>
</evidence>
<dbReference type="PANTHER" id="PTHR24559">
    <property type="entry name" value="TRANSPOSON TY3-I GAG-POL POLYPROTEIN"/>
    <property type="match status" value="1"/>
</dbReference>
<name>A0AA39SCX0_ACESA</name>
<dbReference type="EMBL" id="JAUESC010000381">
    <property type="protein sequence ID" value="KAK0589593.1"/>
    <property type="molecule type" value="Genomic_DNA"/>
</dbReference>
<dbReference type="Pfam" id="PF00078">
    <property type="entry name" value="RVT_1"/>
    <property type="match status" value="1"/>
</dbReference>
<proteinExistence type="predicted"/>
<evidence type="ECO:0000313" key="3">
    <source>
        <dbReference type="Proteomes" id="UP001168877"/>
    </source>
</evidence>
<dbReference type="InterPro" id="IPR053134">
    <property type="entry name" value="RNA-dir_DNA_polymerase"/>
</dbReference>
<dbReference type="AlphaFoldDB" id="A0AA39SCX0"/>
<protein>
    <recommendedName>
        <fullName evidence="1">Reverse transcriptase domain-containing protein</fullName>
    </recommendedName>
</protein>
<dbReference type="Proteomes" id="UP001168877">
    <property type="component" value="Unassembled WGS sequence"/>
</dbReference>
<comment type="caution">
    <text evidence="2">The sequence shown here is derived from an EMBL/GenBank/DDBJ whole genome shotgun (WGS) entry which is preliminary data.</text>
</comment>
<reference evidence="2" key="2">
    <citation type="submission" date="2023-06" db="EMBL/GenBank/DDBJ databases">
        <authorList>
            <person name="Swenson N.G."/>
            <person name="Wegrzyn J.L."/>
            <person name="Mcevoy S.L."/>
        </authorList>
    </citation>
    <scope>NUCLEOTIDE SEQUENCE</scope>
    <source>
        <strain evidence="2">NS2018</strain>
        <tissue evidence="2">Leaf</tissue>
    </source>
</reference>
<reference evidence="2" key="1">
    <citation type="journal article" date="2022" name="Plant J.">
        <title>Strategies of tolerance reflected in two North American maple genomes.</title>
        <authorList>
            <person name="McEvoy S.L."/>
            <person name="Sezen U.U."/>
            <person name="Trouern-Trend A."/>
            <person name="McMahon S.M."/>
            <person name="Schaberg P.G."/>
            <person name="Yang J."/>
            <person name="Wegrzyn J.L."/>
            <person name="Swenson N.G."/>
        </authorList>
    </citation>
    <scope>NUCLEOTIDE SEQUENCE</scope>
    <source>
        <strain evidence="2">NS2018</strain>
    </source>
</reference>
<dbReference type="InterPro" id="IPR000477">
    <property type="entry name" value="RT_dom"/>
</dbReference>
<dbReference type="InterPro" id="IPR043502">
    <property type="entry name" value="DNA/RNA_pol_sf"/>
</dbReference>
<evidence type="ECO:0000259" key="1">
    <source>
        <dbReference type="Pfam" id="PF00078"/>
    </source>
</evidence>
<dbReference type="PANTHER" id="PTHR24559:SF444">
    <property type="entry name" value="REVERSE TRANSCRIPTASE DOMAIN-CONTAINING PROTEIN"/>
    <property type="match status" value="1"/>
</dbReference>
<feature type="domain" description="Reverse transcriptase" evidence="1">
    <location>
        <begin position="11"/>
        <end position="71"/>
    </location>
</feature>
<accession>A0AA39SCX0</accession>
<organism evidence="2 3">
    <name type="scientific">Acer saccharum</name>
    <name type="common">Sugar maple</name>
    <dbReference type="NCBI Taxonomy" id="4024"/>
    <lineage>
        <taxon>Eukaryota</taxon>
        <taxon>Viridiplantae</taxon>
        <taxon>Streptophyta</taxon>
        <taxon>Embryophyta</taxon>
        <taxon>Tracheophyta</taxon>
        <taxon>Spermatophyta</taxon>
        <taxon>Magnoliopsida</taxon>
        <taxon>eudicotyledons</taxon>
        <taxon>Gunneridae</taxon>
        <taxon>Pentapetalae</taxon>
        <taxon>rosids</taxon>
        <taxon>malvids</taxon>
        <taxon>Sapindales</taxon>
        <taxon>Sapindaceae</taxon>
        <taxon>Hippocastanoideae</taxon>
        <taxon>Acereae</taxon>
        <taxon>Acer</taxon>
    </lineage>
</organism>
<dbReference type="InterPro" id="IPR043128">
    <property type="entry name" value="Rev_trsase/Diguanyl_cyclase"/>
</dbReference>